<dbReference type="GO" id="GO:0005736">
    <property type="term" value="C:RNA polymerase I complex"/>
    <property type="evidence" value="ECO:0007669"/>
    <property type="project" value="TreeGrafter"/>
</dbReference>
<dbReference type="OrthoDB" id="259769at2759"/>
<dbReference type="Gene3D" id="3.90.940.10">
    <property type="match status" value="1"/>
</dbReference>
<dbReference type="GO" id="GO:0006366">
    <property type="term" value="P:transcription by RNA polymerase II"/>
    <property type="evidence" value="ECO:0007669"/>
    <property type="project" value="TreeGrafter"/>
</dbReference>
<gene>
    <name evidence="6" type="ORF">TrCOL_g4808</name>
</gene>
<comment type="subcellular location">
    <subcellularLocation>
        <location evidence="1">Nucleus</location>
    </subcellularLocation>
</comment>
<dbReference type="SMART" id="SM01409">
    <property type="entry name" value="RNA_pol_Rpb6"/>
    <property type="match status" value="1"/>
</dbReference>
<dbReference type="SUPFAM" id="SSF63562">
    <property type="entry name" value="RPB6/omega subunit-like"/>
    <property type="match status" value="1"/>
</dbReference>
<dbReference type="NCBIfam" id="NF002208">
    <property type="entry name" value="PRK01099.1-3"/>
    <property type="match status" value="1"/>
</dbReference>
<dbReference type="GO" id="GO:0005666">
    <property type="term" value="C:RNA polymerase III complex"/>
    <property type="evidence" value="ECO:0007669"/>
    <property type="project" value="TreeGrafter"/>
</dbReference>
<comment type="caution">
    <text evidence="6">The sequence shown here is derived from an EMBL/GenBank/DDBJ whole genome shotgun (WGS) entry which is preliminary data.</text>
</comment>
<dbReference type="EMBL" id="BRYA01000371">
    <property type="protein sequence ID" value="GMI48034.1"/>
    <property type="molecule type" value="Genomic_DNA"/>
</dbReference>
<reference evidence="7" key="1">
    <citation type="journal article" date="2023" name="Commun. Biol.">
        <title>Genome analysis of Parmales, the sister group of diatoms, reveals the evolutionary specialization of diatoms from phago-mixotrophs to photoautotrophs.</title>
        <authorList>
            <person name="Ban H."/>
            <person name="Sato S."/>
            <person name="Yoshikawa S."/>
            <person name="Yamada K."/>
            <person name="Nakamura Y."/>
            <person name="Ichinomiya M."/>
            <person name="Sato N."/>
            <person name="Blanc-Mathieu R."/>
            <person name="Endo H."/>
            <person name="Kuwata A."/>
            <person name="Ogata H."/>
        </authorList>
    </citation>
    <scope>NUCLEOTIDE SEQUENCE [LARGE SCALE GENOMIC DNA]</scope>
</reference>
<dbReference type="GO" id="GO:0006360">
    <property type="term" value="P:transcription by RNA polymerase I"/>
    <property type="evidence" value="ECO:0007669"/>
    <property type="project" value="TreeGrafter"/>
</dbReference>
<evidence type="ECO:0000256" key="4">
    <source>
        <dbReference type="ARBA" id="ARBA00023242"/>
    </source>
</evidence>
<dbReference type="PANTHER" id="PTHR47227">
    <property type="entry name" value="DNA-DIRECTED RNA POLYMERASE SUBUNIT K"/>
    <property type="match status" value="1"/>
</dbReference>
<dbReference type="PIRSF" id="PIRSF500154">
    <property type="entry name" value="RPB6"/>
    <property type="match status" value="1"/>
</dbReference>
<keyword evidence="3" id="KW-0804">Transcription</keyword>
<accession>A0A9W7GN98</accession>
<dbReference type="GO" id="GO:0003677">
    <property type="term" value="F:DNA binding"/>
    <property type="evidence" value="ECO:0007669"/>
    <property type="project" value="InterPro"/>
</dbReference>
<keyword evidence="4" id="KW-0539">Nucleus</keyword>
<evidence type="ECO:0000256" key="3">
    <source>
        <dbReference type="ARBA" id="ARBA00023163"/>
    </source>
</evidence>
<dbReference type="HAMAP" id="MF_00192">
    <property type="entry name" value="RNApol_arch_Rpo6"/>
    <property type="match status" value="1"/>
</dbReference>
<dbReference type="InterPro" id="IPR036161">
    <property type="entry name" value="RPB6/omega-like_sf"/>
</dbReference>
<dbReference type="GO" id="GO:0003899">
    <property type="term" value="F:DNA-directed RNA polymerase activity"/>
    <property type="evidence" value="ECO:0007669"/>
    <property type="project" value="InterPro"/>
</dbReference>
<dbReference type="PIRSF" id="PIRSF000778">
    <property type="entry name" value="RpoK/RPB6"/>
    <property type="match status" value="1"/>
</dbReference>
<dbReference type="NCBIfam" id="NF002207">
    <property type="entry name" value="PRK01099.1-2"/>
    <property type="match status" value="1"/>
</dbReference>
<dbReference type="GO" id="GO:0042797">
    <property type="term" value="P:tRNA transcription by RNA polymerase III"/>
    <property type="evidence" value="ECO:0007669"/>
    <property type="project" value="TreeGrafter"/>
</dbReference>
<dbReference type="GO" id="GO:0005665">
    <property type="term" value="C:RNA polymerase II, core complex"/>
    <property type="evidence" value="ECO:0007669"/>
    <property type="project" value="InterPro"/>
</dbReference>
<dbReference type="PANTHER" id="PTHR47227:SF5">
    <property type="entry name" value="DNA-DIRECTED RNA POLYMERASES I, II, AND III SUBUNIT RPABC2"/>
    <property type="match status" value="1"/>
</dbReference>
<dbReference type="InterPro" id="IPR006111">
    <property type="entry name" value="Rpo6/Rpb6"/>
</dbReference>
<sequence length="169" mass="18794">MGPQQGILGHIYRMSDDEGNGNYNNFNHNGGTYNEDDDVDTHSEGFDMANEGHEVELGTGGDEDDEVDEGIANTGIDLIDAHENNGIITPASERITTQFLTKYERARVLGTRALQISMNAPVMVDLEGETDPLKIAMKELRERKIPIIIRRYLPDGSSEDWSIDELIVD</sequence>
<evidence type="ECO:0000256" key="5">
    <source>
        <dbReference type="ARBA" id="ARBA00025773"/>
    </source>
</evidence>
<keyword evidence="2" id="KW-0240">DNA-directed RNA polymerase</keyword>
<evidence type="ECO:0000313" key="7">
    <source>
        <dbReference type="Proteomes" id="UP001165065"/>
    </source>
</evidence>
<proteinExistence type="inferred from homology"/>
<dbReference type="InterPro" id="IPR028363">
    <property type="entry name" value="RPB6"/>
</dbReference>
<dbReference type="AlphaFoldDB" id="A0A9W7GN98"/>
<evidence type="ECO:0000256" key="1">
    <source>
        <dbReference type="ARBA" id="ARBA00004123"/>
    </source>
</evidence>
<name>A0A9W7GN98_9STRA</name>
<dbReference type="Proteomes" id="UP001165065">
    <property type="component" value="Unassembled WGS sequence"/>
</dbReference>
<dbReference type="InterPro" id="IPR020708">
    <property type="entry name" value="DNA-dir_RNA_polK_14-18kDa_CS"/>
</dbReference>
<dbReference type="Pfam" id="PF01192">
    <property type="entry name" value="RNA_pol_Rpb6"/>
    <property type="match status" value="1"/>
</dbReference>
<evidence type="ECO:0000313" key="6">
    <source>
        <dbReference type="EMBL" id="GMI48034.1"/>
    </source>
</evidence>
<keyword evidence="7" id="KW-1185">Reference proteome</keyword>
<organism evidence="6 7">
    <name type="scientific">Triparma columacea</name>
    <dbReference type="NCBI Taxonomy" id="722753"/>
    <lineage>
        <taxon>Eukaryota</taxon>
        <taxon>Sar</taxon>
        <taxon>Stramenopiles</taxon>
        <taxon>Ochrophyta</taxon>
        <taxon>Bolidophyceae</taxon>
        <taxon>Parmales</taxon>
        <taxon>Triparmaceae</taxon>
        <taxon>Triparma</taxon>
    </lineage>
</organism>
<comment type="similarity">
    <text evidence="5">Belongs to the archaeal Rpo6/eukaryotic RPB6 RNA polymerase subunit family.</text>
</comment>
<evidence type="ECO:0000256" key="2">
    <source>
        <dbReference type="ARBA" id="ARBA00022478"/>
    </source>
</evidence>
<dbReference type="InterPro" id="IPR006110">
    <property type="entry name" value="Pol_omega/Rpo6/RPB6"/>
</dbReference>
<protein>
    <submittedName>
        <fullName evidence="6">Uncharacterized protein</fullName>
    </submittedName>
</protein>
<dbReference type="PROSITE" id="PS01111">
    <property type="entry name" value="RNA_POL_K_14KD"/>
    <property type="match status" value="1"/>
</dbReference>